<evidence type="ECO:0000256" key="8">
    <source>
        <dbReference type="PROSITE-ProRule" id="PRU00278"/>
    </source>
</evidence>
<feature type="compositionally biased region" description="Low complexity" evidence="9">
    <location>
        <begin position="284"/>
        <end position="298"/>
    </location>
</feature>
<dbReference type="InterPro" id="IPR023058">
    <property type="entry name" value="PPIase_PpiC_CS"/>
</dbReference>
<evidence type="ECO:0000313" key="13">
    <source>
        <dbReference type="Proteomes" id="UP000476332"/>
    </source>
</evidence>
<evidence type="ECO:0000313" key="12">
    <source>
        <dbReference type="EMBL" id="NDV88696.1"/>
    </source>
</evidence>
<feature type="signal peptide" evidence="10">
    <location>
        <begin position="1"/>
        <end position="25"/>
    </location>
</feature>
<organism evidence="12 13">
    <name type="scientific">Aurantimonas aggregata</name>
    <dbReference type="NCBI Taxonomy" id="2047720"/>
    <lineage>
        <taxon>Bacteria</taxon>
        <taxon>Pseudomonadati</taxon>
        <taxon>Pseudomonadota</taxon>
        <taxon>Alphaproteobacteria</taxon>
        <taxon>Hyphomicrobiales</taxon>
        <taxon>Aurantimonadaceae</taxon>
        <taxon>Aurantimonas</taxon>
    </lineage>
</organism>
<name>A0A6L9MM27_9HYPH</name>
<feature type="domain" description="PpiC" evidence="11">
    <location>
        <begin position="136"/>
        <end position="226"/>
    </location>
</feature>
<dbReference type="RefSeq" id="WP_163045549.1">
    <property type="nucleotide sequence ID" value="NZ_JAAAMJ010000019.1"/>
</dbReference>
<feature type="chain" id="PRO_5026698951" description="Parvulin-like PPIase" evidence="10">
    <location>
        <begin position="26"/>
        <end position="298"/>
    </location>
</feature>
<dbReference type="AlphaFoldDB" id="A0A6L9MM27"/>
<dbReference type="PANTHER" id="PTHR47245">
    <property type="entry name" value="PEPTIDYLPROLYL ISOMERASE"/>
    <property type="match status" value="1"/>
</dbReference>
<evidence type="ECO:0000256" key="7">
    <source>
        <dbReference type="ARBA" id="ARBA00031484"/>
    </source>
</evidence>
<evidence type="ECO:0000256" key="6">
    <source>
        <dbReference type="ARBA" id="ARBA00030642"/>
    </source>
</evidence>
<sequence length="298" mass="32322">MTIDLRLTLAASAIALTFLAGPVRAADADIVAKVGAAEITEGDLSAAQNEIGAQFQQLPEEQRRLAVLSALIDIKALAQEAEKAKLQDEPAVASEIDFQRDRALHNAFFARNAVATVTEDELKARYDAEIGAMPTAEEVHARHILVKTREEADAAIKRLDEGADFATVAQELSTGPSGPEGGDLGFFSAGQMVPAFETAAFALEPGQYTKEPVETQFGWHVIRVEEKRQAEPPSYEQVKEQVRQVVLREKYMELVSQARNDLTVEYVDPALKQQIEAIEGAMEPAPADAPTSDTPPAE</sequence>
<keyword evidence="13" id="KW-1185">Reference proteome</keyword>
<dbReference type="Pfam" id="PF13145">
    <property type="entry name" value="Rotamase_2"/>
    <property type="match status" value="1"/>
</dbReference>
<keyword evidence="8 12" id="KW-0413">Isomerase</keyword>
<evidence type="ECO:0000259" key="11">
    <source>
        <dbReference type="PROSITE" id="PS50198"/>
    </source>
</evidence>
<accession>A0A6L9MM27</accession>
<dbReference type="PROSITE" id="PS50198">
    <property type="entry name" value="PPIC_PPIASE_2"/>
    <property type="match status" value="1"/>
</dbReference>
<evidence type="ECO:0000256" key="4">
    <source>
        <dbReference type="ARBA" id="ARBA00018370"/>
    </source>
</evidence>
<dbReference type="GO" id="GO:0003755">
    <property type="term" value="F:peptidyl-prolyl cis-trans isomerase activity"/>
    <property type="evidence" value="ECO:0007669"/>
    <property type="project" value="UniProtKB-KW"/>
</dbReference>
<evidence type="ECO:0000256" key="5">
    <source>
        <dbReference type="ARBA" id="ARBA00023110"/>
    </source>
</evidence>
<dbReference type="PANTHER" id="PTHR47245:SF2">
    <property type="entry name" value="PEPTIDYL-PROLYL CIS-TRANS ISOMERASE HP_0175-RELATED"/>
    <property type="match status" value="1"/>
</dbReference>
<evidence type="ECO:0000256" key="1">
    <source>
        <dbReference type="ARBA" id="ARBA00000971"/>
    </source>
</evidence>
<dbReference type="SUPFAM" id="SSF109998">
    <property type="entry name" value="Triger factor/SurA peptide-binding domain-like"/>
    <property type="match status" value="1"/>
</dbReference>
<dbReference type="Gene3D" id="1.10.8.1040">
    <property type="match status" value="1"/>
</dbReference>
<comment type="catalytic activity">
    <reaction evidence="1">
        <text>[protein]-peptidylproline (omega=180) = [protein]-peptidylproline (omega=0)</text>
        <dbReference type="Rhea" id="RHEA:16237"/>
        <dbReference type="Rhea" id="RHEA-COMP:10747"/>
        <dbReference type="Rhea" id="RHEA-COMP:10748"/>
        <dbReference type="ChEBI" id="CHEBI:83833"/>
        <dbReference type="ChEBI" id="CHEBI:83834"/>
        <dbReference type="EC" id="5.2.1.8"/>
    </reaction>
</comment>
<keyword evidence="10" id="KW-0732">Signal</keyword>
<comment type="similarity">
    <text evidence="2">Belongs to the PpiC/parvulin rotamase family.</text>
</comment>
<dbReference type="PROSITE" id="PS01096">
    <property type="entry name" value="PPIC_PPIASE_1"/>
    <property type="match status" value="1"/>
</dbReference>
<gene>
    <name evidence="12" type="ORF">GTW51_18515</name>
</gene>
<comment type="caution">
    <text evidence="12">The sequence shown here is derived from an EMBL/GenBank/DDBJ whole genome shotgun (WGS) entry which is preliminary data.</text>
</comment>
<protein>
    <recommendedName>
        <fullName evidence="4">Parvulin-like PPIase</fullName>
        <ecNumber evidence="3">5.2.1.8</ecNumber>
    </recommendedName>
    <alternativeName>
        <fullName evidence="6">Peptidyl-prolyl cis-trans isomerase plp</fullName>
    </alternativeName>
    <alternativeName>
        <fullName evidence="7">Rotamase plp</fullName>
    </alternativeName>
</protein>
<dbReference type="InterPro" id="IPR027304">
    <property type="entry name" value="Trigger_fact/SurA_dom_sf"/>
</dbReference>
<keyword evidence="5 8" id="KW-0697">Rotamase</keyword>
<evidence type="ECO:0000256" key="10">
    <source>
        <dbReference type="SAM" id="SignalP"/>
    </source>
</evidence>
<evidence type="ECO:0000256" key="9">
    <source>
        <dbReference type="SAM" id="MobiDB-lite"/>
    </source>
</evidence>
<reference evidence="12 13" key="1">
    <citation type="submission" date="2020-01" db="EMBL/GenBank/DDBJ databases">
        <title>Genomes of bacteria type strains.</title>
        <authorList>
            <person name="Chen J."/>
            <person name="Zhu S."/>
            <person name="Chen J."/>
        </authorList>
    </citation>
    <scope>NUCLEOTIDE SEQUENCE [LARGE SCALE GENOMIC DNA]</scope>
    <source>
        <strain evidence="12 13">KCTC 52919</strain>
    </source>
</reference>
<feature type="region of interest" description="Disordered" evidence="9">
    <location>
        <begin position="277"/>
        <end position="298"/>
    </location>
</feature>
<dbReference type="EC" id="5.2.1.8" evidence="3"/>
<dbReference type="Gene3D" id="3.10.50.40">
    <property type="match status" value="1"/>
</dbReference>
<proteinExistence type="inferred from homology"/>
<dbReference type="Proteomes" id="UP000476332">
    <property type="component" value="Unassembled WGS sequence"/>
</dbReference>
<dbReference type="EMBL" id="JAAAMJ010000019">
    <property type="protein sequence ID" value="NDV88696.1"/>
    <property type="molecule type" value="Genomic_DNA"/>
</dbReference>
<evidence type="ECO:0000256" key="3">
    <source>
        <dbReference type="ARBA" id="ARBA00013194"/>
    </source>
</evidence>
<dbReference type="InterPro" id="IPR046357">
    <property type="entry name" value="PPIase_dom_sf"/>
</dbReference>
<dbReference type="InterPro" id="IPR000297">
    <property type="entry name" value="PPIase_PpiC"/>
</dbReference>
<dbReference type="InterPro" id="IPR050245">
    <property type="entry name" value="PrsA_foldase"/>
</dbReference>
<evidence type="ECO:0000256" key="2">
    <source>
        <dbReference type="ARBA" id="ARBA00007656"/>
    </source>
</evidence>
<dbReference type="SUPFAM" id="SSF54534">
    <property type="entry name" value="FKBP-like"/>
    <property type="match status" value="1"/>
</dbReference>